<organism evidence="1">
    <name type="scientific">marine sediment metagenome</name>
    <dbReference type="NCBI Taxonomy" id="412755"/>
    <lineage>
        <taxon>unclassified sequences</taxon>
        <taxon>metagenomes</taxon>
        <taxon>ecological metagenomes</taxon>
    </lineage>
</organism>
<proteinExistence type="predicted"/>
<dbReference type="EMBL" id="LAZR01015989">
    <property type="protein sequence ID" value="KKM06460.1"/>
    <property type="molecule type" value="Genomic_DNA"/>
</dbReference>
<dbReference type="AlphaFoldDB" id="A0A0F9H5Y4"/>
<sequence length="71" mass="7944">MMGLHETMFGLGEAETCGIGLGFQGMAAQRLSRGLEPIDWETILLNQLRAEQQGRQLTEYEQFLLESLSKA</sequence>
<name>A0A0F9H5Y4_9ZZZZ</name>
<accession>A0A0F9H5Y4</accession>
<protein>
    <submittedName>
        <fullName evidence="1">Uncharacterized protein</fullName>
    </submittedName>
</protein>
<reference evidence="1" key="1">
    <citation type="journal article" date="2015" name="Nature">
        <title>Complex archaea that bridge the gap between prokaryotes and eukaryotes.</title>
        <authorList>
            <person name="Spang A."/>
            <person name="Saw J.H."/>
            <person name="Jorgensen S.L."/>
            <person name="Zaremba-Niedzwiedzka K."/>
            <person name="Martijn J."/>
            <person name="Lind A.E."/>
            <person name="van Eijk R."/>
            <person name="Schleper C."/>
            <person name="Guy L."/>
            <person name="Ettema T.J."/>
        </authorList>
    </citation>
    <scope>NUCLEOTIDE SEQUENCE</scope>
</reference>
<comment type="caution">
    <text evidence="1">The sequence shown here is derived from an EMBL/GenBank/DDBJ whole genome shotgun (WGS) entry which is preliminary data.</text>
</comment>
<evidence type="ECO:0000313" key="1">
    <source>
        <dbReference type="EMBL" id="KKM06460.1"/>
    </source>
</evidence>
<gene>
    <name evidence="1" type="ORF">LCGC14_1743820</name>
</gene>